<protein>
    <submittedName>
        <fullName evidence="9">PAS domain S-box-containing protein</fullName>
    </submittedName>
</protein>
<evidence type="ECO:0000256" key="3">
    <source>
        <dbReference type="ARBA" id="ARBA00023015"/>
    </source>
</evidence>
<dbReference type="PANTHER" id="PTHR32071">
    <property type="entry name" value="TRANSCRIPTIONAL REGULATORY PROTEIN"/>
    <property type="match status" value="1"/>
</dbReference>
<keyword evidence="1" id="KW-0547">Nucleotide-binding</keyword>
<dbReference type="NCBIfam" id="TIGR00229">
    <property type="entry name" value="sensory_box"/>
    <property type="match status" value="1"/>
</dbReference>
<organism evidence="9 10">
    <name type="scientific">Bizionia echini</name>
    <dbReference type="NCBI Taxonomy" id="649333"/>
    <lineage>
        <taxon>Bacteria</taxon>
        <taxon>Pseudomonadati</taxon>
        <taxon>Bacteroidota</taxon>
        <taxon>Flavobacteriia</taxon>
        <taxon>Flavobacteriales</taxon>
        <taxon>Flavobacteriaceae</taxon>
        <taxon>Bizionia</taxon>
    </lineage>
</organism>
<dbReference type="GO" id="GO:0005524">
    <property type="term" value="F:ATP binding"/>
    <property type="evidence" value="ECO:0007669"/>
    <property type="project" value="UniProtKB-KW"/>
</dbReference>
<dbReference type="Gene3D" id="3.30.450.20">
    <property type="entry name" value="PAS domain"/>
    <property type="match status" value="2"/>
</dbReference>
<dbReference type="InterPro" id="IPR002078">
    <property type="entry name" value="Sigma_54_int"/>
</dbReference>
<evidence type="ECO:0000313" key="10">
    <source>
        <dbReference type="Proteomes" id="UP000198705"/>
    </source>
</evidence>
<keyword evidence="5" id="KW-0010">Activator</keyword>
<dbReference type="InterPro" id="IPR029016">
    <property type="entry name" value="GAF-like_dom_sf"/>
</dbReference>
<dbReference type="InterPro" id="IPR009057">
    <property type="entry name" value="Homeodomain-like_sf"/>
</dbReference>
<dbReference type="CDD" id="cd00009">
    <property type="entry name" value="AAA"/>
    <property type="match status" value="1"/>
</dbReference>
<dbReference type="InterPro" id="IPR035965">
    <property type="entry name" value="PAS-like_dom_sf"/>
</dbReference>
<dbReference type="GO" id="GO:0003677">
    <property type="term" value="F:DNA binding"/>
    <property type="evidence" value="ECO:0007669"/>
    <property type="project" value="UniProtKB-KW"/>
</dbReference>
<dbReference type="STRING" id="649333.SAMN04487989_101288"/>
<dbReference type="FunFam" id="3.40.50.300:FF:000006">
    <property type="entry name" value="DNA-binding transcriptional regulator NtrC"/>
    <property type="match status" value="1"/>
</dbReference>
<reference evidence="10" key="1">
    <citation type="submission" date="2016-10" db="EMBL/GenBank/DDBJ databases">
        <authorList>
            <person name="Varghese N."/>
            <person name="Submissions S."/>
        </authorList>
    </citation>
    <scope>NUCLEOTIDE SEQUENCE [LARGE SCALE GENOMIC DNA]</scope>
    <source>
        <strain evidence="10">DSM 23925</strain>
    </source>
</reference>
<dbReference type="CDD" id="cd00130">
    <property type="entry name" value="PAS"/>
    <property type="match status" value="1"/>
</dbReference>
<evidence type="ECO:0000256" key="5">
    <source>
        <dbReference type="ARBA" id="ARBA00023159"/>
    </source>
</evidence>
<keyword evidence="7" id="KW-0175">Coiled coil</keyword>
<dbReference type="PROSITE" id="PS00676">
    <property type="entry name" value="SIGMA54_INTERACT_2"/>
    <property type="match status" value="1"/>
</dbReference>
<dbReference type="PROSITE" id="PS50045">
    <property type="entry name" value="SIGMA54_INTERACT_4"/>
    <property type="match status" value="1"/>
</dbReference>
<dbReference type="InterPro" id="IPR000014">
    <property type="entry name" value="PAS"/>
</dbReference>
<dbReference type="InterPro" id="IPR025944">
    <property type="entry name" value="Sigma_54_int_dom_CS"/>
</dbReference>
<gene>
    <name evidence="9" type="ORF">SAMN04487989_101288</name>
</gene>
<dbReference type="Proteomes" id="UP000198705">
    <property type="component" value="Unassembled WGS sequence"/>
</dbReference>
<dbReference type="Pfam" id="PF13426">
    <property type="entry name" value="PAS_9"/>
    <property type="match status" value="2"/>
</dbReference>
<dbReference type="SMART" id="SM00065">
    <property type="entry name" value="GAF"/>
    <property type="match status" value="1"/>
</dbReference>
<keyword evidence="2" id="KW-0067">ATP-binding</keyword>
<name>A0A1I4YTX5_9FLAO</name>
<evidence type="ECO:0000256" key="2">
    <source>
        <dbReference type="ARBA" id="ARBA00022840"/>
    </source>
</evidence>
<dbReference type="Gene3D" id="1.10.8.60">
    <property type="match status" value="1"/>
</dbReference>
<dbReference type="InterPro" id="IPR027417">
    <property type="entry name" value="P-loop_NTPase"/>
</dbReference>
<dbReference type="Gene3D" id="3.30.450.40">
    <property type="match status" value="1"/>
</dbReference>
<dbReference type="Pfam" id="PF00158">
    <property type="entry name" value="Sigma54_activat"/>
    <property type="match status" value="1"/>
</dbReference>
<dbReference type="PROSITE" id="PS00688">
    <property type="entry name" value="SIGMA54_INTERACT_3"/>
    <property type="match status" value="1"/>
</dbReference>
<keyword evidence="6" id="KW-0804">Transcription</keyword>
<feature type="coiled-coil region" evidence="7">
    <location>
        <begin position="437"/>
        <end position="468"/>
    </location>
</feature>
<evidence type="ECO:0000256" key="4">
    <source>
        <dbReference type="ARBA" id="ARBA00023125"/>
    </source>
</evidence>
<evidence type="ECO:0000259" key="8">
    <source>
        <dbReference type="PROSITE" id="PS50045"/>
    </source>
</evidence>
<dbReference type="SUPFAM" id="SSF46689">
    <property type="entry name" value="Homeodomain-like"/>
    <property type="match status" value="1"/>
</dbReference>
<dbReference type="SUPFAM" id="SSF55781">
    <property type="entry name" value="GAF domain-like"/>
    <property type="match status" value="1"/>
</dbReference>
<dbReference type="Gene3D" id="1.10.10.60">
    <property type="entry name" value="Homeodomain-like"/>
    <property type="match status" value="1"/>
</dbReference>
<dbReference type="AlphaFoldDB" id="A0A1I4YTX5"/>
<dbReference type="Pfam" id="PF25601">
    <property type="entry name" value="AAA_lid_14"/>
    <property type="match status" value="1"/>
</dbReference>
<dbReference type="SUPFAM" id="SSF55785">
    <property type="entry name" value="PYP-like sensor domain (PAS domain)"/>
    <property type="match status" value="2"/>
</dbReference>
<dbReference type="GO" id="GO:0006355">
    <property type="term" value="P:regulation of DNA-templated transcription"/>
    <property type="evidence" value="ECO:0007669"/>
    <property type="project" value="InterPro"/>
</dbReference>
<evidence type="ECO:0000256" key="6">
    <source>
        <dbReference type="ARBA" id="ARBA00023163"/>
    </source>
</evidence>
<dbReference type="InterPro" id="IPR058031">
    <property type="entry name" value="AAA_lid_NorR"/>
</dbReference>
<keyword evidence="10" id="KW-1185">Reference proteome</keyword>
<evidence type="ECO:0000313" key="9">
    <source>
        <dbReference type="EMBL" id="SFN41484.1"/>
    </source>
</evidence>
<dbReference type="EMBL" id="FOVN01000001">
    <property type="protein sequence ID" value="SFN41484.1"/>
    <property type="molecule type" value="Genomic_DNA"/>
</dbReference>
<dbReference type="InterPro" id="IPR025943">
    <property type="entry name" value="Sigma_54_int_dom_ATP-bd_2"/>
</dbReference>
<dbReference type="Pfam" id="PF01590">
    <property type="entry name" value="GAF"/>
    <property type="match status" value="1"/>
</dbReference>
<dbReference type="SMART" id="SM00382">
    <property type="entry name" value="AAA"/>
    <property type="match status" value="1"/>
</dbReference>
<accession>A0A1I4YTX5</accession>
<proteinExistence type="predicted"/>
<sequence>MCAQLQKIWSELNPNELAKVLHEKALICFLNQSGKFMYVSQPLTVLLECDESELLNKSINSLQCTKVEQQAKHPLWGIISNETFWNGYIDLSTKRGKDLRVLTTFALLENKELHESYYIGIFDLNPLHVDFQMFKENDSCYNSFFNNSPIPKSVFDLETFKYVDVNEAWEDYTGFNRNNALNHTPNELKLHTVFNSEFINTIKSSENISISHDKVELINHSDSIKHATLTFKKIFIHNQAYLLEIIMDSTERLKYQKVLEKISKKSVQKKDVILKLAGLVGGDLSYVFKEITRLAAKTMRIERVSIWQFEEGKNTIACQSAYNLKEHDYFKQVEFKAHDYPKYFQYLFKHKTLRVDDAIHSEQTEEFAERYLKPLNITATLDVLIQGHQTHYGVLCFEHIGSKKEWTIEDEEFATSIANIISLAVECDKRNTAEIELIKSNQKLVGLNSELKNLQKKLEQENIYLREEIDLVFNYEEMVYGSKSFSQVLTDVERVATTNATVLLLGESGTGKELLARAIHNTSSRKSKPLIKVNCAAIPKELIESELFGHKKGSFTGAISDKLGKFQLADGGTLFLDEIGELPLDMQPKLLRAIQESEIEPIGGTKTQKVDIRIIAATNRDLQEEVQAKNFREDLYFRINVFPIIIPPLRERIEDIPILLEHFVNKYSKLYSKSVKYISEETKRDLQSYSWPGNIRELENLVERAIILSNDEKLKIPNFKSSEKESLISSTNLSLDDVQRIHIKKILHKTNWKIEGPDGAAELLQMKPSTLRDRMKKLGLKKLT</sequence>
<dbReference type="PANTHER" id="PTHR32071:SF117">
    <property type="entry name" value="PTS-DEPENDENT DIHYDROXYACETONE KINASE OPERON REGULATORY PROTEIN-RELATED"/>
    <property type="match status" value="1"/>
</dbReference>
<feature type="domain" description="Sigma-54 factor interaction" evidence="8">
    <location>
        <begin position="478"/>
        <end position="707"/>
    </location>
</feature>
<evidence type="ECO:0000256" key="7">
    <source>
        <dbReference type="SAM" id="Coils"/>
    </source>
</evidence>
<dbReference type="InterPro" id="IPR003593">
    <property type="entry name" value="AAA+_ATPase"/>
</dbReference>
<dbReference type="SUPFAM" id="SSF52540">
    <property type="entry name" value="P-loop containing nucleoside triphosphate hydrolases"/>
    <property type="match status" value="1"/>
</dbReference>
<dbReference type="Gene3D" id="3.40.50.300">
    <property type="entry name" value="P-loop containing nucleotide triphosphate hydrolases"/>
    <property type="match status" value="1"/>
</dbReference>
<dbReference type="InterPro" id="IPR025662">
    <property type="entry name" value="Sigma_54_int_dom_ATP-bd_1"/>
</dbReference>
<dbReference type="OrthoDB" id="5401077at2"/>
<dbReference type="InterPro" id="IPR003018">
    <property type="entry name" value="GAF"/>
</dbReference>
<evidence type="ECO:0000256" key="1">
    <source>
        <dbReference type="ARBA" id="ARBA00022741"/>
    </source>
</evidence>
<dbReference type="PROSITE" id="PS00675">
    <property type="entry name" value="SIGMA54_INTERACT_1"/>
    <property type="match status" value="1"/>
</dbReference>
<keyword evidence="4" id="KW-0238">DNA-binding</keyword>
<keyword evidence="3" id="KW-0805">Transcription regulation</keyword>